<dbReference type="EMBL" id="CM007899">
    <property type="protein sequence ID" value="OTG12785.1"/>
    <property type="molecule type" value="Genomic_DNA"/>
</dbReference>
<dbReference type="InterPro" id="IPR018456">
    <property type="entry name" value="PTR2_symporter_CS"/>
</dbReference>
<dbReference type="AlphaFoldDB" id="A0A251TNT6"/>
<dbReference type="PANTHER" id="PTHR11654">
    <property type="entry name" value="OLIGOPEPTIDE TRANSPORTER-RELATED"/>
    <property type="match status" value="1"/>
</dbReference>
<dbReference type="CDD" id="cd17416">
    <property type="entry name" value="MFS_NPF1_2"/>
    <property type="match status" value="1"/>
</dbReference>
<evidence type="ECO:0000313" key="8">
    <source>
        <dbReference type="EMBL" id="KAF5788070.1"/>
    </source>
</evidence>
<dbReference type="GO" id="GO:0022857">
    <property type="term" value="F:transmembrane transporter activity"/>
    <property type="evidence" value="ECO:0000318"/>
    <property type="project" value="GO_Central"/>
</dbReference>
<keyword evidence="3 7" id="KW-0812">Transmembrane</keyword>
<feature type="transmembrane region" description="Helical" evidence="7">
    <location>
        <begin position="546"/>
        <end position="569"/>
    </location>
</feature>
<evidence type="ECO:0000256" key="7">
    <source>
        <dbReference type="SAM" id="Phobius"/>
    </source>
</evidence>
<name>A0A251TNT6_HELAN</name>
<dbReference type="FunCoup" id="A0A251TNT6">
    <property type="interactions" value="757"/>
</dbReference>
<reference evidence="8 10" key="1">
    <citation type="journal article" date="2017" name="Nature">
        <title>The sunflower genome provides insights into oil metabolism, flowering and Asterid evolution.</title>
        <authorList>
            <person name="Badouin H."/>
            <person name="Gouzy J."/>
            <person name="Grassa C.J."/>
            <person name="Murat F."/>
            <person name="Staton S.E."/>
            <person name="Cottret L."/>
            <person name="Lelandais-Briere C."/>
            <person name="Owens G.L."/>
            <person name="Carrere S."/>
            <person name="Mayjonade B."/>
            <person name="Legrand L."/>
            <person name="Gill N."/>
            <person name="Kane N.C."/>
            <person name="Bowers J.E."/>
            <person name="Hubner S."/>
            <person name="Bellec A."/>
            <person name="Berard A."/>
            <person name="Berges H."/>
            <person name="Blanchet N."/>
            <person name="Boniface M.C."/>
            <person name="Brunel D."/>
            <person name="Catrice O."/>
            <person name="Chaidir N."/>
            <person name="Claudel C."/>
            <person name="Donnadieu C."/>
            <person name="Faraut T."/>
            <person name="Fievet G."/>
            <person name="Helmstetter N."/>
            <person name="King M."/>
            <person name="Knapp S.J."/>
            <person name="Lai Z."/>
            <person name="Le Paslier M.C."/>
            <person name="Lippi Y."/>
            <person name="Lorenzon L."/>
            <person name="Mandel J.R."/>
            <person name="Marage G."/>
            <person name="Marchand G."/>
            <person name="Marquand E."/>
            <person name="Bret-Mestries E."/>
            <person name="Morien E."/>
            <person name="Nambeesan S."/>
            <person name="Nguyen T."/>
            <person name="Pegot-Espagnet P."/>
            <person name="Pouilly N."/>
            <person name="Raftis F."/>
            <person name="Sallet E."/>
            <person name="Schiex T."/>
            <person name="Thomas J."/>
            <person name="Vandecasteele C."/>
            <person name="Vares D."/>
            <person name="Vear F."/>
            <person name="Vautrin S."/>
            <person name="Crespi M."/>
            <person name="Mangin B."/>
            <person name="Burke J.M."/>
            <person name="Salse J."/>
            <person name="Munos S."/>
            <person name="Vincourt P."/>
            <person name="Rieseberg L.H."/>
            <person name="Langlade N.B."/>
        </authorList>
    </citation>
    <scope>NUCLEOTIDE SEQUENCE [LARGE SCALE GENOMIC DNA]</scope>
    <source>
        <strain evidence="10">cv. SF193</strain>
        <tissue evidence="8">Leaves</tissue>
    </source>
</reference>
<dbReference type="InParanoid" id="A0A251TNT6"/>
<feature type="transmembrane region" description="Helical" evidence="7">
    <location>
        <begin position="107"/>
        <end position="128"/>
    </location>
</feature>
<feature type="transmembrane region" description="Helical" evidence="7">
    <location>
        <begin position="83"/>
        <end position="101"/>
    </location>
</feature>
<feature type="transmembrane region" description="Helical" evidence="7">
    <location>
        <begin position="496"/>
        <end position="522"/>
    </location>
</feature>
<gene>
    <name evidence="9" type="ORF">HannXRQ_Chr10g0313491</name>
    <name evidence="8" type="ORF">HanXRQr2_Chr10g0459941</name>
</gene>
<reference evidence="9" key="2">
    <citation type="submission" date="2017-02" db="EMBL/GenBank/DDBJ databases">
        <title>Sunflower complete genome.</title>
        <authorList>
            <person name="Langlade N."/>
            <person name="Munos S."/>
        </authorList>
    </citation>
    <scope>NUCLEOTIDE SEQUENCE [LARGE SCALE GENOMIC DNA]</scope>
    <source>
        <tissue evidence="9">Leaves</tissue>
    </source>
</reference>
<dbReference type="InterPro" id="IPR036259">
    <property type="entry name" value="MFS_trans_sf"/>
</dbReference>
<dbReference type="Proteomes" id="UP000215914">
    <property type="component" value="Chromosome 10"/>
</dbReference>
<comment type="similarity">
    <text evidence="6">Belongs to the major facilitator superfamily. Phosphate:H(+) symporter (TC 2.A.1.9) family.</text>
</comment>
<dbReference type="EMBL" id="MNCJ02000325">
    <property type="protein sequence ID" value="KAF5788070.1"/>
    <property type="molecule type" value="Genomic_DNA"/>
</dbReference>
<feature type="transmembrane region" description="Helical" evidence="7">
    <location>
        <begin position="427"/>
        <end position="444"/>
    </location>
</feature>
<evidence type="ECO:0000256" key="2">
    <source>
        <dbReference type="ARBA" id="ARBA00005982"/>
    </source>
</evidence>
<dbReference type="PROSITE" id="PS01022">
    <property type="entry name" value="PTR2_1"/>
    <property type="match status" value="1"/>
</dbReference>
<feature type="transmembrane region" description="Helical" evidence="7">
    <location>
        <begin position="201"/>
        <end position="221"/>
    </location>
</feature>
<keyword evidence="4 7" id="KW-1133">Transmembrane helix</keyword>
<evidence type="ECO:0000256" key="6">
    <source>
        <dbReference type="ARBA" id="ARBA00044504"/>
    </source>
</evidence>
<dbReference type="Pfam" id="PF00854">
    <property type="entry name" value="PTR2"/>
    <property type="match status" value="1"/>
</dbReference>
<organism evidence="9 10">
    <name type="scientific">Helianthus annuus</name>
    <name type="common">Common sunflower</name>
    <dbReference type="NCBI Taxonomy" id="4232"/>
    <lineage>
        <taxon>Eukaryota</taxon>
        <taxon>Viridiplantae</taxon>
        <taxon>Streptophyta</taxon>
        <taxon>Embryophyta</taxon>
        <taxon>Tracheophyta</taxon>
        <taxon>Spermatophyta</taxon>
        <taxon>Magnoliopsida</taxon>
        <taxon>eudicotyledons</taxon>
        <taxon>Gunneridae</taxon>
        <taxon>Pentapetalae</taxon>
        <taxon>asterids</taxon>
        <taxon>campanulids</taxon>
        <taxon>Asterales</taxon>
        <taxon>Asteraceae</taxon>
        <taxon>Asteroideae</taxon>
        <taxon>Heliantheae alliance</taxon>
        <taxon>Heliantheae</taxon>
        <taxon>Helianthus</taxon>
    </lineage>
</organism>
<proteinExistence type="inferred from homology"/>
<dbReference type="OMA" id="YLICSWA"/>
<comment type="subcellular location">
    <subcellularLocation>
        <location evidence="1">Membrane</location>
        <topology evidence="1">Multi-pass membrane protein</topology>
    </subcellularLocation>
</comment>
<reference evidence="8" key="3">
    <citation type="submission" date="2020-06" db="EMBL/GenBank/DDBJ databases">
        <title>Helianthus annuus Genome sequencing and assembly Release 2.</title>
        <authorList>
            <person name="Gouzy J."/>
            <person name="Langlade N."/>
            <person name="Munos S."/>
        </authorList>
    </citation>
    <scope>NUCLEOTIDE SEQUENCE</scope>
    <source>
        <tissue evidence="8">Leaves</tissue>
    </source>
</reference>
<protein>
    <submittedName>
        <fullName evidence="8">Proton-dependent oligopeptide transporter family, major facilitator superfamily</fullName>
    </submittedName>
    <submittedName>
        <fullName evidence="9">Putative major facilitator superfamily protein</fullName>
    </submittedName>
</protein>
<dbReference type="Gramene" id="mRNA:HanXRQr2_Chr10g0459941">
    <property type="protein sequence ID" value="mRNA:HanXRQr2_Chr10g0459941"/>
    <property type="gene ID" value="HanXRQr2_Chr10g0459941"/>
</dbReference>
<evidence type="ECO:0000313" key="10">
    <source>
        <dbReference type="Proteomes" id="UP000215914"/>
    </source>
</evidence>
<feature type="transmembrane region" description="Helical" evidence="7">
    <location>
        <begin position="388"/>
        <end position="407"/>
    </location>
</feature>
<sequence length="585" mass="65414">MSFQAILYIQEREKERERERELKMREEMNQQTQTRKIKGGLITMPFIIANEAFEKLASYGLVPNMILYLMNDYKFGIAKGTNIIFLWSAATNFAPILGAFLSDSYLGRFLTIAFGSLFSLLGMLLLWLTTMIPQLKPPHCNQLTEACKPSTHSQFAFLIFAFMFISIGAGGVRPCSLAFGAEQIDNKNNPNNGRALESFFGWYYAASAMAVLVAFTVIVYIQDHAGWKVGFGVPMILMLLSVILFFVASSLYLKTKVTKSIFTSFVQVLVAAYKNRKVVAGPPNRWHHLRKDSATTTVPTERLRFLNKACIIQNPKDVTPDGFASNPWRLCTIEQVEELKSLIRVLPLWSSGLMMSINVSQSSFPVLQAKTMDRHLGSSTFQIPPGSFPFFTIGTIAIWVILYDRVIIPCLSKILQKQVHLGVKFRMGIGLVISTLAMIISAIVEHIRRKKAIEEGAVVNMSAMWLIPQYCLHGLAEALSAVGQNEFYYSELTKSMSSIAGSLFLVGMGVANLLASVILSAVEKLSRGSGSEGWITSNINEGRYDCYYWVLAIMSFVNLFYFVACSWAYGPCVDEKETCEDSDEE</sequence>
<accession>A0A251TNT6</accession>
<dbReference type="SUPFAM" id="SSF103473">
    <property type="entry name" value="MFS general substrate transporter"/>
    <property type="match status" value="1"/>
</dbReference>
<dbReference type="InterPro" id="IPR000109">
    <property type="entry name" value="POT_fam"/>
</dbReference>
<evidence type="ECO:0000313" key="9">
    <source>
        <dbReference type="EMBL" id="OTG12785.1"/>
    </source>
</evidence>
<keyword evidence="5 7" id="KW-0472">Membrane</keyword>
<dbReference type="GO" id="GO:0005886">
    <property type="term" value="C:plasma membrane"/>
    <property type="evidence" value="ECO:0000318"/>
    <property type="project" value="GO_Central"/>
</dbReference>
<evidence type="ECO:0000256" key="3">
    <source>
        <dbReference type="ARBA" id="ARBA00022692"/>
    </source>
</evidence>
<keyword evidence="10" id="KW-1185">Reference proteome</keyword>
<dbReference type="Gene3D" id="1.20.1250.20">
    <property type="entry name" value="MFS general substrate transporter like domains"/>
    <property type="match status" value="1"/>
</dbReference>
<dbReference type="GO" id="GO:0006857">
    <property type="term" value="P:oligopeptide transport"/>
    <property type="evidence" value="ECO:0007669"/>
    <property type="project" value="InterPro"/>
</dbReference>
<feature type="transmembrane region" description="Helical" evidence="7">
    <location>
        <begin position="233"/>
        <end position="253"/>
    </location>
</feature>
<feature type="transmembrane region" description="Helical" evidence="7">
    <location>
        <begin position="155"/>
        <end position="181"/>
    </location>
</feature>
<comment type="similarity">
    <text evidence="2">Belongs to the major facilitator superfamily. Proton-dependent oligopeptide transporter (POT/PTR) (TC 2.A.17) family.</text>
</comment>
<evidence type="ECO:0000256" key="4">
    <source>
        <dbReference type="ARBA" id="ARBA00022989"/>
    </source>
</evidence>
<dbReference type="GO" id="GO:0055085">
    <property type="term" value="P:transmembrane transport"/>
    <property type="evidence" value="ECO:0000318"/>
    <property type="project" value="GO_Central"/>
</dbReference>
<evidence type="ECO:0000256" key="5">
    <source>
        <dbReference type="ARBA" id="ARBA00023136"/>
    </source>
</evidence>
<dbReference type="OrthoDB" id="8904098at2759"/>
<evidence type="ECO:0000256" key="1">
    <source>
        <dbReference type="ARBA" id="ARBA00004141"/>
    </source>
</evidence>